<protein>
    <submittedName>
        <fullName evidence="1">Uncharacterized protein</fullName>
    </submittedName>
</protein>
<proteinExistence type="predicted"/>
<dbReference type="EMBL" id="CP002080">
    <property type="protein sequence ID" value="ADI89241.1"/>
    <property type="molecule type" value="Genomic_DNA"/>
</dbReference>
<sequence length="45" mass="5611">MAFKFTVRIRTIRARELYLQLHATYLKLREKQKRQRPLRGNRCHL</sequence>
<accession>A0AAN0P5M6</accession>
<evidence type="ECO:0000313" key="1">
    <source>
        <dbReference type="EMBL" id="ADI89241.1"/>
    </source>
</evidence>
<gene>
    <name evidence="1" type="ordered locus">AOLE_01690</name>
</gene>
<dbReference type="KEGG" id="acd:AOLE_01690"/>
<reference evidence="1 2" key="1">
    <citation type="journal article" date="2010" name="J. Bacteriol.">
        <title>Complete genome sequence of the diesel-degrading Acinetobacter sp. strain DR1.</title>
        <authorList>
            <person name="Jung J."/>
            <person name="Baek J.H."/>
            <person name="Park W."/>
        </authorList>
    </citation>
    <scope>NUCLEOTIDE SEQUENCE [LARGE SCALE GENOMIC DNA]</scope>
    <source>
        <strain evidence="2">JCM 16667 / KCTC 23045 / DR1</strain>
    </source>
</reference>
<evidence type="ECO:0000313" key="2">
    <source>
        <dbReference type="Proteomes" id="UP000000392"/>
    </source>
</evidence>
<organism evidence="1 2">
    <name type="scientific">Acinetobacter oleivorans (strain JCM 16667 / KCTC 23045 / DR1)</name>
    <dbReference type="NCBI Taxonomy" id="436717"/>
    <lineage>
        <taxon>Bacteria</taxon>
        <taxon>Pseudomonadati</taxon>
        <taxon>Pseudomonadota</taxon>
        <taxon>Gammaproteobacteria</taxon>
        <taxon>Moraxellales</taxon>
        <taxon>Moraxellaceae</taxon>
        <taxon>Acinetobacter</taxon>
    </lineage>
</organism>
<name>A0AAN0P5M6_ACISD</name>
<dbReference type="Proteomes" id="UP000000392">
    <property type="component" value="Chromosome"/>
</dbReference>
<dbReference type="AlphaFoldDB" id="A0AAN0P5M6"/>